<organism evidence="2 3">
    <name type="scientific">Rhizophagus irregularis</name>
    <dbReference type="NCBI Taxonomy" id="588596"/>
    <lineage>
        <taxon>Eukaryota</taxon>
        <taxon>Fungi</taxon>
        <taxon>Fungi incertae sedis</taxon>
        <taxon>Mucoromycota</taxon>
        <taxon>Glomeromycotina</taxon>
        <taxon>Glomeromycetes</taxon>
        <taxon>Glomerales</taxon>
        <taxon>Glomeraceae</taxon>
        <taxon>Rhizophagus</taxon>
    </lineage>
</organism>
<dbReference type="Proteomes" id="UP000234323">
    <property type="component" value="Unassembled WGS sequence"/>
</dbReference>
<dbReference type="VEuPathDB" id="FungiDB:RhiirA1_472947"/>
<keyword evidence="1" id="KW-0472">Membrane</keyword>
<dbReference type="OrthoDB" id="2306594at2759"/>
<evidence type="ECO:0000313" key="2">
    <source>
        <dbReference type="EMBL" id="PKY46884.1"/>
    </source>
</evidence>
<sequence length="407" mass="45360">MGDSLDSVPFNPFDHRWRETLNGGAGLFALAVAIVFAFIIIIVFIIRIIQLPRLRQQIINDFNDGMVDNTRSVPTRILKVIIFLLLTAGLVGVLYFNISKMIHDSPKISVTLIKNDMAPSMLFCNGGSNTTRLNYTSGRYYPIFNDNSDNPESFSIDLTVIKGEYGVCQFLDGTNFLKPINASRGYYELGFTGDIPGIIVFIGDNNTNMDWTLPIPQGNLLSDVGVQVLDGNGGVIQYTETRHTALNDTVDRSFQISVIQGPTAAADNETIISVSIIEPRMVINQVEDPSLTLADLFSNVGGYLGILGIFGFLFGSSKMDPFGFVARFVFIKQDRTKLLKELGKMKGDSNVELSTWEKEEKEVDIDTKTSNLSNQAEFKNLLTKYYVETDYYEHAVKTPENVYINKV</sequence>
<feature type="transmembrane region" description="Helical" evidence="1">
    <location>
        <begin position="80"/>
        <end position="98"/>
    </location>
</feature>
<dbReference type="VEuPathDB" id="FungiDB:FUN_017632"/>
<dbReference type="EMBL" id="LLXI01000494">
    <property type="protein sequence ID" value="PKY46884.1"/>
    <property type="molecule type" value="Genomic_DNA"/>
</dbReference>
<keyword evidence="3" id="KW-1185">Reference proteome</keyword>
<keyword evidence="1" id="KW-1133">Transmembrane helix</keyword>
<reference evidence="2 3" key="1">
    <citation type="submission" date="2015-10" db="EMBL/GenBank/DDBJ databases">
        <title>Genome analyses suggest a sexual origin of heterokaryosis in a supposedly ancient asexual fungus.</title>
        <authorList>
            <person name="Ropars J."/>
            <person name="Sedzielewska K."/>
            <person name="Noel J."/>
            <person name="Charron P."/>
            <person name="Farinelli L."/>
            <person name="Marton T."/>
            <person name="Kruger M."/>
            <person name="Pelin A."/>
            <person name="Brachmann A."/>
            <person name="Corradi N."/>
        </authorList>
    </citation>
    <scope>NUCLEOTIDE SEQUENCE [LARGE SCALE GENOMIC DNA]</scope>
    <source>
        <strain evidence="2 3">A4</strain>
    </source>
</reference>
<keyword evidence="1" id="KW-0812">Transmembrane</keyword>
<dbReference type="VEuPathDB" id="FungiDB:RhiirFUN_022972"/>
<dbReference type="AlphaFoldDB" id="A0A2I1GJV5"/>
<gene>
    <name evidence="2" type="ORF">RhiirA4_420965</name>
</gene>
<comment type="caution">
    <text evidence="2">The sequence shown here is derived from an EMBL/GenBank/DDBJ whole genome shotgun (WGS) entry which is preliminary data.</text>
</comment>
<proteinExistence type="predicted"/>
<protein>
    <submittedName>
        <fullName evidence="2">Uncharacterized protein</fullName>
    </submittedName>
</protein>
<evidence type="ECO:0000256" key="1">
    <source>
        <dbReference type="SAM" id="Phobius"/>
    </source>
</evidence>
<evidence type="ECO:0000313" key="3">
    <source>
        <dbReference type="Proteomes" id="UP000234323"/>
    </source>
</evidence>
<accession>A0A2I1GJV5</accession>
<name>A0A2I1GJV5_9GLOM</name>
<feature type="transmembrane region" description="Helical" evidence="1">
    <location>
        <begin position="27"/>
        <end position="49"/>
    </location>
</feature>